<dbReference type="PANTHER" id="PTHR37528">
    <property type="entry name" value="UPF0149 PROTEIN YGFB"/>
    <property type="match status" value="1"/>
</dbReference>
<dbReference type="Pfam" id="PF03695">
    <property type="entry name" value="UPF0149"/>
    <property type="match status" value="1"/>
</dbReference>
<evidence type="ECO:0000313" key="2">
    <source>
        <dbReference type="EMBL" id="WPL15443.1"/>
    </source>
</evidence>
<dbReference type="SUPFAM" id="SSF101327">
    <property type="entry name" value="YgfB-like"/>
    <property type="match status" value="1"/>
</dbReference>
<dbReference type="RefSeq" id="WP_328986017.1">
    <property type="nucleotide sequence ID" value="NZ_CP121472.1"/>
</dbReference>
<organism evidence="2 3">
    <name type="scientific">Thiorhodovibrio winogradskyi</name>
    <dbReference type="NCBI Taxonomy" id="77007"/>
    <lineage>
        <taxon>Bacteria</taxon>
        <taxon>Pseudomonadati</taxon>
        <taxon>Pseudomonadota</taxon>
        <taxon>Gammaproteobacteria</taxon>
        <taxon>Chromatiales</taxon>
        <taxon>Chromatiaceae</taxon>
        <taxon>Thiorhodovibrio</taxon>
    </lineage>
</organism>
<evidence type="ECO:0008006" key="4">
    <source>
        <dbReference type="Google" id="ProtNLM"/>
    </source>
</evidence>
<accession>A0ABZ0S2K3</accession>
<sequence>MSAEHSSHASTLADHPSLEHLSDLSELALTPSEAHGIYCGLLCSGERDCLARWLDEILPKTPTSDHDTANCRAALTAVAEQTLTSIQGPRRAFTPLLPSADAPLVARAEGVNDWSRGFLYGLGLNGRDPNSFSVITRDALADLTEVTRMDVNDLGDSEDNEQALAEVTEFLWVAAMLVYEEQGPTQAH</sequence>
<dbReference type="PANTHER" id="PTHR37528:SF1">
    <property type="entry name" value="UPF0149 PROTEIN YGFB"/>
    <property type="match status" value="1"/>
</dbReference>
<dbReference type="InterPro" id="IPR036255">
    <property type="entry name" value="YgfB-like_sf"/>
</dbReference>
<evidence type="ECO:0000256" key="1">
    <source>
        <dbReference type="ARBA" id="ARBA00038308"/>
    </source>
</evidence>
<keyword evidence="3" id="KW-1185">Reference proteome</keyword>
<dbReference type="EMBL" id="CP121472">
    <property type="protein sequence ID" value="WPL15443.1"/>
    <property type="molecule type" value="Genomic_DNA"/>
</dbReference>
<proteinExistence type="inferred from homology"/>
<dbReference type="Proteomes" id="UP001432180">
    <property type="component" value="Chromosome"/>
</dbReference>
<reference evidence="2 3" key="1">
    <citation type="journal article" date="2023" name="Microorganisms">
        <title>Thiorhodovibrio frisius and Trv. litoralis spp. nov., Two Novel Members from a Clade of Fastidious Purple Sulfur Bacteria That Exhibit Unique Red-Shifted Light-Harvesting Capabilities.</title>
        <authorList>
            <person name="Methner A."/>
            <person name="Kuzyk S.B."/>
            <person name="Petersen J."/>
            <person name="Bauer S."/>
            <person name="Brinkmann H."/>
            <person name="Sichau K."/>
            <person name="Wanner G."/>
            <person name="Wolf J."/>
            <person name="Neumann-Schaal M."/>
            <person name="Henke P."/>
            <person name="Tank M."/>
            <person name="Sproer C."/>
            <person name="Bunk B."/>
            <person name="Overmann J."/>
        </authorList>
    </citation>
    <scope>NUCLEOTIDE SEQUENCE [LARGE SCALE GENOMIC DNA]</scope>
    <source>
        <strain evidence="2 3">DSM 6702</strain>
    </source>
</reference>
<gene>
    <name evidence="2" type="ORF">Thiowin_00339</name>
</gene>
<protein>
    <recommendedName>
        <fullName evidence="4">YecA family protein</fullName>
    </recommendedName>
</protein>
<evidence type="ECO:0000313" key="3">
    <source>
        <dbReference type="Proteomes" id="UP001432180"/>
    </source>
</evidence>
<comment type="similarity">
    <text evidence="1">Belongs to the UPF0149 family.</text>
</comment>
<name>A0ABZ0S2K3_9GAMM</name>
<dbReference type="Gene3D" id="1.20.120.740">
    <property type="entry name" value="YgfB uncharacterised protein family UPF0149, PF03695"/>
    <property type="match status" value="1"/>
</dbReference>
<dbReference type="InterPro" id="IPR011978">
    <property type="entry name" value="YgfB-like"/>
</dbReference>